<dbReference type="PANTHER" id="PTHR43133:SF8">
    <property type="entry name" value="RNA POLYMERASE SIGMA FACTOR HI_1459-RELATED"/>
    <property type="match status" value="1"/>
</dbReference>
<gene>
    <name evidence="8" type="ORF">BACCOPRO_01313</name>
</gene>
<dbReference type="NCBIfam" id="TIGR02937">
    <property type="entry name" value="sigma70-ECF"/>
    <property type="match status" value="1"/>
</dbReference>
<evidence type="ECO:0000256" key="3">
    <source>
        <dbReference type="ARBA" id="ARBA00023082"/>
    </source>
</evidence>
<keyword evidence="5" id="KW-0804">Transcription</keyword>
<dbReference type="STRING" id="547042.BACCOPRO_01313"/>
<dbReference type="Pfam" id="PF04542">
    <property type="entry name" value="Sigma70_r2"/>
    <property type="match status" value="1"/>
</dbReference>
<dbReference type="InterPro" id="IPR039425">
    <property type="entry name" value="RNA_pol_sigma-70-like"/>
</dbReference>
<organism evidence="8 9">
    <name type="scientific">Phocaeicola coprophilus DSM 18228 = JCM 13818</name>
    <dbReference type="NCBI Taxonomy" id="547042"/>
    <lineage>
        <taxon>Bacteria</taxon>
        <taxon>Pseudomonadati</taxon>
        <taxon>Bacteroidota</taxon>
        <taxon>Bacteroidia</taxon>
        <taxon>Bacteroidales</taxon>
        <taxon>Bacteroidaceae</taxon>
        <taxon>Phocaeicola</taxon>
    </lineage>
</organism>
<feature type="domain" description="RNA polymerase sigma-70 region 2" evidence="6">
    <location>
        <begin position="12"/>
        <end position="75"/>
    </location>
</feature>
<keyword evidence="4" id="KW-0238">DNA-binding</keyword>
<dbReference type="Pfam" id="PF08281">
    <property type="entry name" value="Sigma70_r4_2"/>
    <property type="match status" value="1"/>
</dbReference>
<dbReference type="InterPro" id="IPR007627">
    <property type="entry name" value="RNA_pol_sigma70_r2"/>
</dbReference>
<keyword evidence="9" id="KW-1185">Reference proteome</keyword>
<dbReference type="OrthoDB" id="795989at2"/>
<protein>
    <submittedName>
        <fullName evidence="8">Sigma-70 region 2</fullName>
    </submittedName>
</protein>
<dbReference type="GO" id="GO:0006352">
    <property type="term" value="P:DNA-templated transcription initiation"/>
    <property type="evidence" value="ECO:0007669"/>
    <property type="project" value="InterPro"/>
</dbReference>
<proteinExistence type="inferred from homology"/>
<dbReference type="Gene3D" id="1.10.10.10">
    <property type="entry name" value="Winged helix-like DNA-binding domain superfamily/Winged helix DNA-binding domain"/>
    <property type="match status" value="1"/>
</dbReference>
<evidence type="ECO:0000256" key="4">
    <source>
        <dbReference type="ARBA" id="ARBA00023125"/>
    </source>
</evidence>
<keyword evidence="3" id="KW-0731">Sigma factor</keyword>
<dbReference type="HOGENOM" id="CLU_047691_4_4_10"/>
<evidence type="ECO:0000313" key="8">
    <source>
        <dbReference type="EMBL" id="EEF75821.1"/>
    </source>
</evidence>
<dbReference type="Gene3D" id="1.10.1740.10">
    <property type="match status" value="1"/>
</dbReference>
<evidence type="ECO:0000313" key="9">
    <source>
        <dbReference type="Proteomes" id="UP000014073"/>
    </source>
</evidence>
<dbReference type="RefSeq" id="WP_008141808.1">
    <property type="nucleotide sequence ID" value="NZ_EQ973636.1"/>
</dbReference>
<comment type="caution">
    <text evidence="8">The sequence shown here is derived from an EMBL/GenBank/DDBJ whole genome shotgun (WGS) entry which is preliminary data.</text>
</comment>
<keyword evidence="2" id="KW-0805">Transcription regulation</keyword>
<sequence>MSKETLTSTFTELRKGFLRLAMRFLPSQEDADDALQEAFFRLWKQADRISSREEAEALTVVTVKNLCIDILRRKSHLQTVELDENRDNAVGDPESEAQEREERFRIIERIIELHLTPLQRQILHMKEYENKDYEEIAEILGMQPPAVRMQMSRARKEIRACYLKQMER</sequence>
<reference evidence="8 9" key="1">
    <citation type="submission" date="2008-12" db="EMBL/GenBank/DDBJ databases">
        <authorList>
            <person name="Fulton L."/>
            <person name="Clifton S."/>
            <person name="Fulton B."/>
            <person name="Xu J."/>
            <person name="Minx P."/>
            <person name="Pepin K.H."/>
            <person name="Johnson M."/>
            <person name="Bhonagiri V."/>
            <person name="Nash W.E."/>
            <person name="Mardis E.R."/>
            <person name="Wilson R.K."/>
        </authorList>
    </citation>
    <scope>NUCLEOTIDE SEQUENCE [LARGE SCALE GENOMIC DNA]</scope>
    <source>
        <strain evidence="8 9">DSM 18228</strain>
    </source>
</reference>
<dbReference type="GO" id="GO:0003677">
    <property type="term" value="F:DNA binding"/>
    <property type="evidence" value="ECO:0007669"/>
    <property type="project" value="UniProtKB-KW"/>
</dbReference>
<dbReference type="Proteomes" id="UP000014073">
    <property type="component" value="Unassembled WGS sequence"/>
</dbReference>
<dbReference type="AlphaFoldDB" id="S0FBE3"/>
<evidence type="ECO:0000256" key="2">
    <source>
        <dbReference type="ARBA" id="ARBA00023015"/>
    </source>
</evidence>
<evidence type="ECO:0000256" key="1">
    <source>
        <dbReference type="ARBA" id="ARBA00010641"/>
    </source>
</evidence>
<dbReference type="InterPro" id="IPR036388">
    <property type="entry name" value="WH-like_DNA-bd_sf"/>
</dbReference>
<dbReference type="GO" id="GO:0016987">
    <property type="term" value="F:sigma factor activity"/>
    <property type="evidence" value="ECO:0007669"/>
    <property type="project" value="UniProtKB-KW"/>
</dbReference>
<dbReference type="PANTHER" id="PTHR43133">
    <property type="entry name" value="RNA POLYMERASE ECF-TYPE SIGMA FACTO"/>
    <property type="match status" value="1"/>
</dbReference>
<dbReference type="InterPro" id="IPR013249">
    <property type="entry name" value="RNA_pol_sigma70_r4_t2"/>
</dbReference>
<dbReference type="EMBL" id="ACBW01000097">
    <property type="protein sequence ID" value="EEF75821.1"/>
    <property type="molecule type" value="Genomic_DNA"/>
</dbReference>
<accession>S0FBE3</accession>
<evidence type="ECO:0000259" key="6">
    <source>
        <dbReference type="Pfam" id="PF04542"/>
    </source>
</evidence>
<dbReference type="SUPFAM" id="SSF88946">
    <property type="entry name" value="Sigma2 domain of RNA polymerase sigma factors"/>
    <property type="match status" value="1"/>
</dbReference>
<evidence type="ECO:0000256" key="5">
    <source>
        <dbReference type="ARBA" id="ARBA00023163"/>
    </source>
</evidence>
<evidence type="ECO:0000259" key="7">
    <source>
        <dbReference type="Pfam" id="PF08281"/>
    </source>
</evidence>
<dbReference type="InterPro" id="IPR014284">
    <property type="entry name" value="RNA_pol_sigma-70_dom"/>
</dbReference>
<feature type="domain" description="RNA polymerase sigma factor 70 region 4 type 2" evidence="7">
    <location>
        <begin position="114"/>
        <end position="157"/>
    </location>
</feature>
<dbReference type="SUPFAM" id="SSF88659">
    <property type="entry name" value="Sigma3 and sigma4 domains of RNA polymerase sigma factors"/>
    <property type="match status" value="1"/>
</dbReference>
<dbReference type="InterPro" id="IPR013325">
    <property type="entry name" value="RNA_pol_sigma_r2"/>
</dbReference>
<dbReference type="GeneID" id="78405971"/>
<name>S0FBE3_9BACT</name>
<dbReference type="InterPro" id="IPR013324">
    <property type="entry name" value="RNA_pol_sigma_r3/r4-like"/>
</dbReference>
<dbReference type="eggNOG" id="COG1595">
    <property type="taxonomic scope" value="Bacteria"/>
</dbReference>
<comment type="similarity">
    <text evidence="1">Belongs to the sigma-70 factor family. ECF subfamily.</text>
</comment>